<dbReference type="FunFam" id="2.60.40.60:FF:000007">
    <property type="entry name" value="Protocadherin alpha 2"/>
    <property type="match status" value="1"/>
</dbReference>
<evidence type="ECO:0000256" key="3">
    <source>
        <dbReference type="ARBA" id="ARBA00022692"/>
    </source>
</evidence>
<dbReference type="PRINTS" id="PR00205">
    <property type="entry name" value="CADHERIN"/>
</dbReference>
<dbReference type="AlphaFoldDB" id="A0A3Q3FDW3"/>
<dbReference type="Gene3D" id="2.60.40.60">
    <property type="entry name" value="Cadherins"/>
    <property type="match status" value="2"/>
</dbReference>
<keyword evidence="14" id="KW-1185">Reference proteome</keyword>
<evidence type="ECO:0000256" key="11">
    <source>
        <dbReference type="PROSITE-ProRule" id="PRU00043"/>
    </source>
</evidence>
<evidence type="ECO:0000313" key="14">
    <source>
        <dbReference type="Proteomes" id="UP000264800"/>
    </source>
</evidence>
<dbReference type="InterPro" id="IPR015919">
    <property type="entry name" value="Cadherin-like_sf"/>
</dbReference>
<dbReference type="PROSITE" id="PS00232">
    <property type="entry name" value="CADHERIN_1"/>
    <property type="match status" value="1"/>
</dbReference>
<keyword evidence="5" id="KW-0677">Repeat</keyword>
<evidence type="ECO:0000256" key="6">
    <source>
        <dbReference type="ARBA" id="ARBA00022837"/>
    </source>
</evidence>
<dbReference type="InterPro" id="IPR013164">
    <property type="entry name" value="Cadherin_N"/>
</dbReference>
<dbReference type="SMART" id="SM00112">
    <property type="entry name" value="CA"/>
    <property type="match status" value="2"/>
</dbReference>
<dbReference type="Proteomes" id="UP000264800">
    <property type="component" value="Unplaced"/>
</dbReference>
<protein>
    <recommendedName>
        <fullName evidence="12">Cadherin domain-containing protein</fullName>
    </recommendedName>
</protein>
<dbReference type="PANTHER" id="PTHR24028">
    <property type="entry name" value="CADHERIN-87A"/>
    <property type="match status" value="1"/>
</dbReference>
<evidence type="ECO:0000256" key="9">
    <source>
        <dbReference type="ARBA" id="ARBA00023136"/>
    </source>
</evidence>
<feature type="domain" description="Cadherin" evidence="12">
    <location>
        <begin position="15"/>
        <end position="120"/>
    </location>
</feature>
<dbReference type="GeneTree" id="ENSGT00940000164173"/>
<evidence type="ECO:0000256" key="8">
    <source>
        <dbReference type="ARBA" id="ARBA00022989"/>
    </source>
</evidence>
<evidence type="ECO:0000256" key="7">
    <source>
        <dbReference type="ARBA" id="ARBA00022889"/>
    </source>
</evidence>
<accession>A0A3Q3FDW3</accession>
<keyword evidence="8" id="KW-1133">Transmembrane helix</keyword>
<dbReference type="GO" id="GO:0007156">
    <property type="term" value="P:homophilic cell adhesion via plasma membrane adhesion molecules"/>
    <property type="evidence" value="ECO:0007669"/>
    <property type="project" value="InterPro"/>
</dbReference>
<reference evidence="13" key="1">
    <citation type="submission" date="2025-08" db="UniProtKB">
        <authorList>
            <consortium name="Ensembl"/>
        </authorList>
    </citation>
    <scope>IDENTIFICATION</scope>
</reference>
<reference evidence="13" key="2">
    <citation type="submission" date="2025-09" db="UniProtKB">
        <authorList>
            <consortium name="Ensembl"/>
        </authorList>
    </citation>
    <scope>IDENTIFICATION</scope>
</reference>
<organism evidence="13 14">
    <name type="scientific">Kryptolebias marmoratus</name>
    <name type="common">Mangrove killifish</name>
    <name type="synonym">Rivulus marmoratus</name>
    <dbReference type="NCBI Taxonomy" id="37003"/>
    <lineage>
        <taxon>Eukaryota</taxon>
        <taxon>Metazoa</taxon>
        <taxon>Chordata</taxon>
        <taxon>Craniata</taxon>
        <taxon>Vertebrata</taxon>
        <taxon>Euteleostomi</taxon>
        <taxon>Actinopterygii</taxon>
        <taxon>Neopterygii</taxon>
        <taxon>Teleostei</taxon>
        <taxon>Neoteleostei</taxon>
        <taxon>Acanthomorphata</taxon>
        <taxon>Ovalentaria</taxon>
        <taxon>Atherinomorphae</taxon>
        <taxon>Cyprinodontiformes</taxon>
        <taxon>Rivulidae</taxon>
        <taxon>Kryptolebias</taxon>
    </lineage>
</organism>
<dbReference type="InterPro" id="IPR050174">
    <property type="entry name" value="Protocadherin/Cadherin-CA"/>
</dbReference>
<name>A0A3Q3FDW3_KRYMA</name>
<evidence type="ECO:0000256" key="2">
    <source>
        <dbReference type="ARBA" id="ARBA00022475"/>
    </source>
</evidence>
<dbReference type="Pfam" id="PF00028">
    <property type="entry name" value="Cadherin"/>
    <property type="match status" value="1"/>
</dbReference>
<evidence type="ECO:0000256" key="4">
    <source>
        <dbReference type="ARBA" id="ARBA00022729"/>
    </source>
</evidence>
<feature type="domain" description="Cadherin" evidence="12">
    <location>
        <begin position="134"/>
        <end position="219"/>
    </location>
</feature>
<dbReference type="InterPro" id="IPR020894">
    <property type="entry name" value="Cadherin_CS"/>
</dbReference>
<sequence length="290" mass="32557">MDLNDNAPDITVTSLHSSLSYSVSEEVKLGTNVGNIAKDLNINVQDLESRLFQIVTSKKKYFEVNLRTGYLYVNERIDREELCSDEAKCTLSLEAVINNPLKLYRVEIEIRDVNDHSPSFNSSHVGERHPLPIAYDADVGSNSIRTYKLNPNEYFSLDVQNAGDQSVSAELILHKALDRETEAVIELILTAVDGGKPPKTGTLQIKVNVLDVNDNPPLFSSIKLNCFIGKEVKHFVYLFCYGSYIYTICLNSILYNAQKQNFPTLSNVLKVQSFFLVYCGEKSEGKNQSV</sequence>
<dbReference type="Ensembl" id="ENSKMAT00000011675.1">
    <property type="protein sequence ID" value="ENSKMAP00000011497.1"/>
    <property type="gene ID" value="ENSKMAG00000008637.1"/>
</dbReference>
<evidence type="ECO:0000259" key="12">
    <source>
        <dbReference type="PROSITE" id="PS50268"/>
    </source>
</evidence>
<dbReference type="CDD" id="cd11304">
    <property type="entry name" value="Cadherin_repeat"/>
    <property type="match status" value="2"/>
</dbReference>
<keyword evidence="6 11" id="KW-0106">Calcium</keyword>
<evidence type="ECO:0000256" key="5">
    <source>
        <dbReference type="ARBA" id="ARBA00022737"/>
    </source>
</evidence>
<dbReference type="GO" id="GO:0005509">
    <property type="term" value="F:calcium ion binding"/>
    <property type="evidence" value="ECO:0007669"/>
    <property type="project" value="UniProtKB-UniRule"/>
</dbReference>
<dbReference type="InterPro" id="IPR002126">
    <property type="entry name" value="Cadherin-like_dom"/>
</dbReference>
<keyword evidence="3" id="KW-0812">Transmembrane</keyword>
<dbReference type="FunFam" id="2.60.40.60:FF:000006">
    <property type="entry name" value="Protocadherin alpha 2"/>
    <property type="match status" value="1"/>
</dbReference>
<evidence type="ECO:0000256" key="1">
    <source>
        <dbReference type="ARBA" id="ARBA00004251"/>
    </source>
</evidence>
<dbReference type="PROSITE" id="PS50268">
    <property type="entry name" value="CADHERIN_2"/>
    <property type="match status" value="2"/>
</dbReference>
<keyword evidence="10" id="KW-0325">Glycoprotein</keyword>
<dbReference type="Pfam" id="PF08266">
    <property type="entry name" value="Cadherin_2"/>
    <property type="match status" value="1"/>
</dbReference>
<keyword evidence="7" id="KW-0130">Cell adhesion</keyword>
<evidence type="ECO:0000256" key="10">
    <source>
        <dbReference type="ARBA" id="ARBA00023180"/>
    </source>
</evidence>
<keyword evidence="2" id="KW-1003">Cell membrane</keyword>
<dbReference type="GO" id="GO:0009653">
    <property type="term" value="P:anatomical structure morphogenesis"/>
    <property type="evidence" value="ECO:0007669"/>
    <property type="project" value="UniProtKB-ARBA"/>
</dbReference>
<dbReference type="GO" id="GO:0005886">
    <property type="term" value="C:plasma membrane"/>
    <property type="evidence" value="ECO:0007669"/>
    <property type="project" value="UniProtKB-SubCell"/>
</dbReference>
<dbReference type="PANTHER" id="PTHR24028:SF287">
    <property type="entry name" value="CADHERIN-RELATED NEURONAL RECEPTOR VARIABLE 1-RELATED"/>
    <property type="match status" value="1"/>
</dbReference>
<evidence type="ECO:0000313" key="13">
    <source>
        <dbReference type="Ensembl" id="ENSKMAP00000011497.1"/>
    </source>
</evidence>
<proteinExistence type="predicted"/>
<keyword evidence="9" id="KW-0472">Membrane</keyword>
<comment type="subcellular location">
    <subcellularLocation>
        <location evidence="1">Cell membrane</location>
        <topology evidence="1">Single-pass type I membrane protein</topology>
    </subcellularLocation>
</comment>
<dbReference type="SUPFAM" id="SSF49313">
    <property type="entry name" value="Cadherin-like"/>
    <property type="match status" value="2"/>
</dbReference>
<keyword evidence="4" id="KW-0732">Signal</keyword>